<protein>
    <submittedName>
        <fullName evidence="1">Bgt-60052</fullName>
    </submittedName>
</protein>
<accession>A0A9X9MGJ2</accession>
<proteinExistence type="predicted"/>
<organism evidence="1 2">
    <name type="scientific">Blumeria graminis f. sp. tritici</name>
    <dbReference type="NCBI Taxonomy" id="62690"/>
    <lineage>
        <taxon>Eukaryota</taxon>
        <taxon>Fungi</taxon>
        <taxon>Dikarya</taxon>
        <taxon>Ascomycota</taxon>
        <taxon>Pezizomycotina</taxon>
        <taxon>Leotiomycetes</taxon>
        <taxon>Erysiphales</taxon>
        <taxon>Erysiphaceae</taxon>
        <taxon>Blumeria</taxon>
    </lineage>
</organism>
<dbReference type="AlphaFoldDB" id="A0A9X9MGJ2"/>
<reference evidence="1 2" key="1">
    <citation type="submission" date="2018-08" db="EMBL/GenBank/DDBJ databases">
        <authorList>
            <person name="Muller C M."/>
        </authorList>
    </citation>
    <scope>NUCLEOTIDE SEQUENCE [LARGE SCALE GENOMIC DNA]</scope>
</reference>
<dbReference type="EMBL" id="LR026988">
    <property type="protein sequence ID" value="VDB86309.1"/>
    <property type="molecule type" value="Genomic_DNA"/>
</dbReference>
<keyword evidence="2" id="KW-1185">Reference proteome</keyword>
<gene>
    <name evidence="1" type="ORF">BGT96224V316_LOCUS3874</name>
</gene>
<evidence type="ECO:0000313" key="1">
    <source>
        <dbReference type="EMBL" id="VDB86309.1"/>
    </source>
</evidence>
<sequence length="329" mass="38055">MGTFDKRAIGSFRTVFDLNCRFYGVIVRGKTSHRSCIELSDHVNINAISPVSNIYRGYQCRNMIFEIPYVQASLTVAREKNLKKKKPNIYPIKISQPGVDGDKYEWPLCRKNNIYGPNYRSKHGHKYYVSYSDRSDAIQVIDKSNPIWRVCPLIARTIVSGNHKSDSISALEHVVHDNKKSYDCGGQIFTDYYVQEVYTTMMKAISGRQLSDLNKHYHHRFVKVAQVDATNKIWIWHLRITETDFQYSEAKTGYILAMSQKYQLIGVYKVRKGVYVQCNKKHDSTGYSTKGTVFDVDLNEDYAHCERCKEDTGCGCEETLHDPKRRKIL</sequence>
<name>A0A9X9MGJ2_BLUGR</name>
<dbReference type="Proteomes" id="UP000324639">
    <property type="component" value="Chromosome Bgt_-05"/>
</dbReference>
<evidence type="ECO:0000313" key="2">
    <source>
        <dbReference type="Proteomes" id="UP000324639"/>
    </source>
</evidence>